<proteinExistence type="predicted"/>
<feature type="region of interest" description="Disordered" evidence="4">
    <location>
        <begin position="39"/>
        <end position="66"/>
    </location>
</feature>
<dbReference type="GO" id="GO:0008270">
    <property type="term" value="F:zinc ion binding"/>
    <property type="evidence" value="ECO:0007669"/>
    <property type="project" value="UniProtKB-KW"/>
</dbReference>
<dbReference type="InterPro" id="IPR002653">
    <property type="entry name" value="Znf_A20"/>
</dbReference>
<gene>
    <name evidence="6" type="ORF">TrLO_g4549</name>
</gene>
<sequence>MSTNNTTDPKPCRNGCGFFGSNATGDCCSKCYKEMMHSAESSVSSPTAQHSPTPPSAETPPSFDVAFPSGINDTSLATSVVVTTPPPPPKVDEVKVEQVRAKLRGAK</sequence>
<dbReference type="EMBL" id="BRXW01000367">
    <property type="protein sequence ID" value="GMH48479.1"/>
    <property type="molecule type" value="Genomic_DNA"/>
</dbReference>
<evidence type="ECO:0000313" key="6">
    <source>
        <dbReference type="EMBL" id="GMH48479.1"/>
    </source>
</evidence>
<reference evidence="7" key="1">
    <citation type="journal article" date="2023" name="Commun. Biol.">
        <title>Genome analysis of Parmales, the sister group of diatoms, reveals the evolutionary specialization of diatoms from phago-mixotrophs to photoautotrophs.</title>
        <authorList>
            <person name="Ban H."/>
            <person name="Sato S."/>
            <person name="Yoshikawa S."/>
            <person name="Yamada K."/>
            <person name="Nakamura Y."/>
            <person name="Ichinomiya M."/>
            <person name="Sato N."/>
            <person name="Blanc-Mathieu R."/>
            <person name="Endo H."/>
            <person name="Kuwata A."/>
            <person name="Ogata H."/>
        </authorList>
    </citation>
    <scope>NUCLEOTIDE SEQUENCE [LARGE SCALE GENOMIC DNA]</scope>
    <source>
        <strain evidence="7">NIES 3700</strain>
    </source>
</reference>
<evidence type="ECO:0000256" key="2">
    <source>
        <dbReference type="ARBA" id="ARBA00022771"/>
    </source>
</evidence>
<dbReference type="SUPFAM" id="SSF57716">
    <property type="entry name" value="Glucocorticoid receptor-like (DNA-binding domain)"/>
    <property type="match status" value="1"/>
</dbReference>
<dbReference type="Pfam" id="PF01754">
    <property type="entry name" value="zf-A20"/>
    <property type="match status" value="1"/>
</dbReference>
<comment type="caution">
    <text evidence="6">The sequence shown here is derived from an EMBL/GenBank/DDBJ whole genome shotgun (WGS) entry which is preliminary data.</text>
</comment>
<feature type="domain" description="A20-type" evidence="5">
    <location>
        <begin position="6"/>
        <end position="40"/>
    </location>
</feature>
<name>A0A9W6Z6Z0_9STRA</name>
<evidence type="ECO:0000259" key="5">
    <source>
        <dbReference type="PROSITE" id="PS51036"/>
    </source>
</evidence>
<dbReference type="SMART" id="SM00259">
    <property type="entry name" value="ZnF_A20"/>
    <property type="match status" value="1"/>
</dbReference>
<feature type="compositionally biased region" description="Polar residues" evidence="4">
    <location>
        <begin position="39"/>
        <end position="50"/>
    </location>
</feature>
<dbReference type="Gene3D" id="1.20.5.4770">
    <property type="match status" value="1"/>
</dbReference>
<dbReference type="OrthoDB" id="428577at2759"/>
<dbReference type="PROSITE" id="PS51036">
    <property type="entry name" value="ZF_A20"/>
    <property type="match status" value="1"/>
</dbReference>
<keyword evidence="7" id="KW-1185">Reference proteome</keyword>
<dbReference type="GO" id="GO:0003677">
    <property type="term" value="F:DNA binding"/>
    <property type="evidence" value="ECO:0007669"/>
    <property type="project" value="InterPro"/>
</dbReference>
<protein>
    <recommendedName>
        <fullName evidence="5">A20-type domain-containing protein</fullName>
    </recommendedName>
</protein>
<accession>A0A9W6Z6Z0</accession>
<evidence type="ECO:0000256" key="4">
    <source>
        <dbReference type="SAM" id="MobiDB-lite"/>
    </source>
</evidence>
<keyword evidence="2" id="KW-0863">Zinc-finger</keyword>
<dbReference type="Proteomes" id="UP001165122">
    <property type="component" value="Unassembled WGS sequence"/>
</dbReference>
<organism evidence="6 7">
    <name type="scientific">Triparma laevis f. longispina</name>
    <dbReference type="NCBI Taxonomy" id="1714387"/>
    <lineage>
        <taxon>Eukaryota</taxon>
        <taxon>Sar</taxon>
        <taxon>Stramenopiles</taxon>
        <taxon>Ochrophyta</taxon>
        <taxon>Bolidophyceae</taxon>
        <taxon>Parmales</taxon>
        <taxon>Triparmaceae</taxon>
        <taxon>Triparma</taxon>
    </lineage>
</organism>
<evidence type="ECO:0000313" key="7">
    <source>
        <dbReference type="Proteomes" id="UP001165122"/>
    </source>
</evidence>
<keyword evidence="3" id="KW-0862">Zinc</keyword>
<evidence type="ECO:0000256" key="1">
    <source>
        <dbReference type="ARBA" id="ARBA00022723"/>
    </source>
</evidence>
<keyword evidence="1" id="KW-0479">Metal-binding</keyword>
<evidence type="ECO:0000256" key="3">
    <source>
        <dbReference type="ARBA" id="ARBA00022833"/>
    </source>
</evidence>
<dbReference type="AlphaFoldDB" id="A0A9W6Z6Z0"/>